<sequence>MDDIDLARTMSGQEAGPSNFQGDATVYISTEQAGAVEGGAAAPKGNSLEELGAQLAFEKVLTTSDGNGQGRIVIPKAQAEMHLPHLENQLGVDVPAEDTFGSSHMLKFRYWINNQSRMYLLEGTQEIQKRYHMRVGDVITFAKTQDGKLVVSGRRATKDDVVRKPPVRSGQPNTKALEAARERKRRQTGSTAQPMGRKGAAPAEPVFLQPPLDGVFRAIPDGLTGDEEGKVVMQHGSWTATLNVAGELYQAYFETQEAAAEAFNAAGGRVQAYTAMY</sequence>
<feature type="compositionally biased region" description="Polar residues" evidence="5">
    <location>
        <begin position="10"/>
        <end position="21"/>
    </location>
</feature>
<dbReference type="PANTHER" id="PTHR31140:SF139">
    <property type="entry name" value="B3 DOMAIN-CONTAINING PROTEIN OS02G0455900-RELATED"/>
    <property type="match status" value="1"/>
</dbReference>
<keyword evidence="8" id="KW-1185">Reference proteome</keyword>
<dbReference type="InterPro" id="IPR003340">
    <property type="entry name" value="B3_DNA-bd"/>
</dbReference>
<protein>
    <recommendedName>
        <fullName evidence="6">TF-B3 domain-containing protein</fullName>
    </recommendedName>
</protein>
<proteinExistence type="predicted"/>
<organism evidence="7 8">
    <name type="scientific">[Myrmecia] bisecta</name>
    <dbReference type="NCBI Taxonomy" id="41462"/>
    <lineage>
        <taxon>Eukaryota</taxon>
        <taxon>Viridiplantae</taxon>
        <taxon>Chlorophyta</taxon>
        <taxon>core chlorophytes</taxon>
        <taxon>Trebouxiophyceae</taxon>
        <taxon>Trebouxiales</taxon>
        <taxon>Trebouxiaceae</taxon>
        <taxon>Myrmecia</taxon>
    </lineage>
</organism>
<dbReference type="SUPFAM" id="SSF101936">
    <property type="entry name" value="DNA-binding pseudobarrel domain"/>
    <property type="match status" value="1"/>
</dbReference>
<dbReference type="EMBL" id="JALJOR010000011">
    <property type="protein sequence ID" value="KAK9809236.1"/>
    <property type="molecule type" value="Genomic_DNA"/>
</dbReference>
<evidence type="ECO:0000256" key="5">
    <source>
        <dbReference type="SAM" id="MobiDB-lite"/>
    </source>
</evidence>
<evidence type="ECO:0000256" key="2">
    <source>
        <dbReference type="ARBA" id="ARBA00023125"/>
    </source>
</evidence>
<keyword evidence="2" id="KW-0238">DNA-binding</keyword>
<evidence type="ECO:0000313" key="7">
    <source>
        <dbReference type="EMBL" id="KAK9809236.1"/>
    </source>
</evidence>
<keyword evidence="3" id="KW-0804">Transcription</keyword>
<reference evidence="7 8" key="1">
    <citation type="journal article" date="2024" name="Nat. Commun.">
        <title>Phylogenomics reveals the evolutionary origins of lichenization in chlorophyte algae.</title>
        <authorList>
            <person name="Puginier C."/>
            <person name="Libourel C."/>
            <person name="Otte J."/>
            <person name="Skaloud P."/>
            <person name="Haon M."/>
            <person name="Grisel S."/>
            <person name="Petersen M."/>
            <person name="Berrin J.G."/>
            <person name="Delaux P.M."/>
            <person name="Dal Grande F."/>
            <person name="Keller J."/>
        </authorList>
    </citation>
    <scope>NUCLEOTIDE SEQUENCE [LARGE SCALE GENOMIC DNA]</scope>
    <source>
        <strain evidence="7 8">SAG 2043</strain>
    </source>
</reference>
<accession>A0AAW1PL30</accession>
<dbReference type="Gene3D" id="2.40.330.10">
    <property type="entry name" value="DNA-binding pseudobarrel domain"/>
    <property type="match status" value="1"/>
</dbReference>
<keyword evidence="1" id="KW-0805">Transcription regulation</keyword>
<dbReference type="InterPro" id="IPR044800">
    <property type="entry name" value="LEC2-like"/>
</dbReference>
<dbReference type="SMART" id="SM01019">
    <property type="entry name" value="B3"/>
    <property type="match status" value="1"/>
</dbReference>
<evidence type="ECO:0000259" key="6">
    <source>
        <dbReference type="SMART" id="SM01019"/>
    </source>
</evidence>
<feature type="region of interest" description="Disordered" evidence="5">
    <location>
        <begin position="1"/>
        <end position="21"/>
    </location>
</feature>
<feature type="region of interest" description="Disordered" evidence="5">
    <location>
        <begin position="156"/>
        <end position="203"/>
    </location>
</feature>
<dbReference type="CDD" id="cd10017">
    <property type="entry name" value="B3_DNA"/>
    <property type="match status" value="1"/>
</dbReference>
<evidence type="ECO:0000313" key="8">
    <source>
        <dbReference type="Proteomes" id="UP001489004"/>
    </source>
</evidence>
<evidence type="ECO:0000256" key="1">
    <source>
        <dbReference type="ARBA" id="ARBA00023015"/>
    </source>
</evidence>
<keyword evidence="4" id="KW-0539">Nucleus</keyword>
<evidence type="ECO:0000256" key="3">
    <source>
        <dbReference type="ARBA" id="ARBA00023163"/>
    </source>
</evidence>
<comment type="caution">
    <text evidence="7">The sequence shown here is derived from an EMBL/GenBank/DDBJ whole genome shotgun (WGS) entry which is preliminary data.</text>
</comment>
<dbReference type="AlphaFoldDB" id="A0AAW1PL30"/>
<feature type="domain" description="TF-B3" evidence="6">
    <location>
        <begin position="57"/>
        <end position="157"/>
    </location>
</feature>
<dbReference type="InterPro" id="IPR015300">
    <property type="entry name" value="DNA-bd_pseudobarrel_sf"/>
</dbReference>
<dbReference type="GO" id="GO:0003700">
    <property type="term" value="F:DNA-binding transcription factor activity"/>
    <property type="evidence" value="ECO:0007669"/>
    <property type="project" value="InterPro"/>
</dbReference>
<dbReference type="Pfam" id="PF02362">
    <property type="entry name" value="B3"/>
    <property type="match status" value="1"/>
</dbReference>
<name>A0AAW1PL30_9CHLO</name>
<dbReference type="Proteomes" id="UP001489004">
    <property type="component" value="Unassembled WGS sequence"/>
</dbReference>
<dbReference type="PANTHER" id="PTHR31140">
    <property type="entry name" value="B3 DOMAIN-CONTAINING TRANSCRIPTION FACTOR ABI3"/>
    <property type="match status" value="1"/>
</dbReference>
<dbReference type="GO" id="GO:0003677">
    <property type="term" value="F:DNA binding"/>
    <property type="evidence" value="ECO:0007669"/>
    <property type="project" value="UniProtKB-KW"/>
</dbReference>
<gene>
    <name evidence="7" type="ORF">WJX72_011881</name>
</gene>
<evidence type="ECO:0000256" key="4">
    <source>
        <dbReference type="ARBA" id="ARBA00023242"/>
    </source>
</evidence>